<evidence type="ECO:0000256" key="4">
    <source>
        <dbReference type="ARBA" id="ARBA00022840"/>
    </source>
</evidence>
<dbReference type="InterPro" id="IPR003439">
    <property type="entry name" value="ABC_transporter-like_ATP-bd"/>
</dbReference>
<dbReference type="SUPFAM" id="SSF52540">
    <property type="entry name" value="P-loop containing nucleoside triphosphate hydrolases"/>
    <property type="match status" value="1"/>
</dbReference>
<reference evidence="10 11" key="1">
    <citation type="submission" date="2021-01" db="EMBL/GenBank/DDBJ databases">
        <title>Genomics of switchgrass bacterial isolates.</title>
        <authorList>
            <person name="Shade A."/>
        </authorList>
    </citation>
    <scope>NUCLEOTIDE SEQUENCE [LARGE SCALE GENOMIC DNA]</scope>
    <source>
        <strain evidence="10 11">PvP111</strain>
    </source>
</reference>
<evidence type="ECO:0000256" key="5">
    <source>
        <dbReference type="ARBA" id="ARBA00022989"/>
    </source>
</evidence>
<dbReference type="Gene3D" id="1.20.1560.10">
    <property type="entry name" value="ABC transporter type 1, transmembrane domain"/>
    <property type="match status" value="1"/>
</dbReference>
<accession>A0ABS2KX66</accession>
<feature type="transmembrane region" description="Helical" evidence="7">
    <location>
        <begin position="264"/>
        <end position="286"/>
    </location>
</feature>
<dbReference type="PROSITE" id="PS00211">
    <property type="entry name" value="ABC_TRANSPORTER_1"/>
    <property type="match status" value="1"/>
</dbReference>
<evidence type="ECO:0000259" key="9">
    <source>
        <dbReference type="PROSITE" id="PS50929"/>
    </source>
</evidence>
<feature type="transmembrane region" description="Helical" evidence="7">
    <location>
        <begin position="81"/>
        <end position="101"/>
    </location>
</feature>
<dbReference type="InterPro" id="IPR039421">
    <property type="entry name" value="Type_1_exporter"/>
</dbReference>
<keyword evidence="4" id="KW-0067">ATP-binding</keyword>
<keyword evidence="5 7" id="KW-1133">Transmembrane helix</keyword>
<dbReference type="Pfam" id="PF00005">
    <property type="entry name" value="ABC_tran"/>
    <property type="match status" value="1"/>
</dbReference>
<evidence type="ECO:0000313" key="10">
    <source>
        <dbReference type="EMBL" id="MBM7416543.1"/>
    </source>
</evidence>
<gene>
    <name evidence="10" type="ORF">JOE42_003276</name>
</gene>
<evidence type="ECO:0000256" key="3">
    <source>
        <dbReference type="ARBA" id="ARBA00022741"/>
    </source>
</evidence>
<dbReference type="InterPro" id="IPR027417">
    <property type="entry name" value="P-loop_NTPase"/>
</dbReference>
<evidence type="ECO:0000256" key="1">
    <source>
        <dbReference type="ARBA" id="ARBA00004651"/>
    </source>
</evidence>
<keyword evidence="6 7" id="KW-0472">Membrane</keyword>
<dbReference type="PANTHER" id="PTHR43394">
    <property type="entry name" value="ATP-DEPENDENT PERMEASE MDL1, MITOCHONDRIAL"/>
    <property type="match status" value="1"/>
</dbReference>
<dbReference type="PROSITE" id="PS50929">
    <property type="entry name" value="ABC_TM1F"/>
    <property type="match status" value="1"/>
</dbReference>
<dbReference type="CDD" id="cd18550">
    <property type="entry name" value="ABC_6TM_exporter_like"/>
    <property type="match status" value="1"/>
</dbReference>
<dbReference type="Proteomes" id="UP000703038">
    <property type="component" value="Unassembled WGS sequence"/>
</dbReference>
<evidence type="ECO:0000256" key="2">
    <source>
        <dbReference type="ARBA" id="ARBA00022692"/>
    </source>
</evidence>
<sequence length="624" mass="67633">MSMEMTAWNQMYRSMHTNGDDHRPFSRVTVRRIMVFARPLRSLLVGFLVLSVVAAVLAVATPVLAGRVVDAIVQSRAYGTVLVLAVIIAVVALLDAGTGLVNRWLSARIGENLILDLRTRVFDHVQKMPIAFFTRTRTGALVSRLNNDVIGAQRAFSGTLSGVVSNLVTLLLTLVVMLGISWQITLLALLLLPIFVLPARRMGTRLARLQREAAAHNAAMSTQMTERFSAPGATLIKLFGRPDHESAEFALRAGRVRDIGVRSAMVQTVFVTALTLVSALALALVYGLGGFYALRGLLDAGSVVTLALLLTRLYAPLTALASARVDIMSAVVSFERVFEILDLDPLITDKPDARAVPEGPVTVEFDDVRFAYPSADKVSLASLEDVSVLDARGGEEVLHGVSFRAEPGHMVALVGSSGAGKSTIAQLVSRLYDVNSGAVRIGDVDVRDLTAESIRRTVGMVTQDGHLFHETLRSNLTLAHPDATEEEIWSALRRARLEELVLSLPDGLDTVVGERGYRFSGGERQRVTIARLLLARPTVVVLDEATASLDSTSEAAVQEALAEALEGRTSIVIAHRLSTIRAADLILVIENGRVVERGTHTELLARSGRYAELYRTQFDEPVRA</sequence>
<dbReference type="InterPro" id="IPR003593">
    <property type="entry name" value="AAA+_ATPase"/>
</dbReference>
<feature type="transmembrane region" description="Helical" evidence="7">
    <location>
        <begin position="180"/>
        <end position="199"/>
    </location>
</feature>
<dbReference type="InterPro" id="IPR036640">
    <property type="entry name" value="ABC1_TM_sf"/>
</dbReference>
<feature type="domain" description="ABC transmembrane type-1" evidence="9">
    <location>
        <begin position="48"/>
        <end position="329"/>
    </location>
</feature>
<dbReference type="InterPro" id="IPR011527">
    <property type="entry name" value="ABC1_TM_dom"/>
</dbReference>
<dbReference type="InterPro" id="IPR017871">
    <property type="entry name" value="ABC_transporter-like_CS"/>
</dbReference>
<comment type="caution">
    <text evidence="10">The sequence shown here is derived from an EMBL/GenBank/DDBJ whole genome shotgun (WGS) entry which is preliminary data.</text>
</comment>
<name>A0ABS2KX66_9NOCA</name>
<feature type="transmembrane region" description="Helical" evidence="7">
    <location>
        <begin position="155"/>
        <end position="174"/>
    </location>
</feature>
<dbReference type="SUPFAM" id="SSF90123">
    <property type="entry name" value="ABC transporter transmembrane region"/>
    <property type="match status" value="1"/>
</dbReference>
<proteinExistence type="predicted"/>
<keyword evidence="2 7" id="KW-0812">Transmembrane</keyword>
<evidence type="ECO:0000259" key="8">
    <source>
        <dbReference type="PROSITE" id="PS50893"/>
    </source>
</evidence>
<organism evidence="10 11">
    <name type="scientific">Rhodococcoides corynebacterioides</name>
    <dbReference type="NCBI Taxonomy" id="53972"/>
    <lineage>
        <taxon>Bacteria</taxon>
        <taxon>Bacillati</taxon>
        <taxon>Actinomycetota</taxon>
        <taxon>Actinomycetes</taxon>
        <taxon>Mycobacteriales</taxon>
        <taxon>Nocardiaceae</taxon>
        <taxon>Rhodococcoides</taxon>
    </lineage>
</organism>
<dbReference type="PANTHER" id="PTHR43394:SF1">
    <property type="entry name" value="ATP-BINDING CASSETTE SUB-FAMILY B MEMBER 10, MITOCHONDRIAL"/>
    <property type="match status" value="1"/>
</dbReference>
<keyword evidence="3" id="KW-0547">Nucleotide-binding</keyword>
<evidence type="ECO:0000256" key="6">
    <source>
        <dbReference type="ARBA" id="ARBA00023136"/>
    </source>
</evidence>
<dbReference type="RefSeq" id="WP_204869326.1">
    <property type="nucleotide sequence ID" value="NZ_JAFBBK010000001.1"/>
</dbReference>
<evidence type="ECO:0000256" key="7">
    <source>
        <dbReference type="SAM" id="Phobius"/>
    </source>
</evidence>
<dbReference type="Gene3D" id="3.40.50.300">
    <property type="entry name" value="P-loop containing nucleotide triphosphate hydrolases"/>
    <property type="match status" value="1"/>
</dbReference>
<comment type="subcellular location">
    <subcellularLocation>
        <location evidence="1">Cell membrane</location>
        <topology evidence="1">Multi-pass membrane protein</topology>
    </subcellularLocation>
</comment>
<dbReference type="PROSITE" id="PS50893">
    <property type="entry name" value="ABC_TRANSPORTER_2"/>
    <property type="match status" value="1"/>
</dbReference>
<dbReference type="Pfam" id="PF00664">
    <property type="entry name" value="ABC_membrane"/>
    <property type="match status" value="1"/>
</dbReference>
<protein>
    <submittedName>
        <fullName evidence="10">ABC-type multidrug transport system fused ATPase/permease subunit</fullName>
    </submittedName>
</protein>
<dbReference type="SMART" id="SM00382">
    <property type="entry name" value="AAA"/>
    <property type="match status" value="1"/>
</dbReference>
<dbReference type="EMBL" id="JAFBBK010000001">
    <property type="protein sequence ID" value="MBM7416543.1"/>
    <property type="molecule type" value="Genomic_DNA"/>
</dbReference>
<evidence type="ECO:0000313" key="11">
    <source>
        <dbReference type="Proteomes" id="UP000703038"/>
    </source>
</evidence>
<keyword evidence="11" id="KW-1185">Reference proteome</keyword>
<feature type="domain" description="ABC transporter" evidence="8">
    <location>
        <begin position="381"/>
        <end position="616"/>
    </location>
</feature>